<dbReference type="Gene3D" id="3.40.50.720">
    <property type="entry name" value="NAD(P)-binding Rossmann-like Domain"/>
    <property type="match status" value="1"/>
</dbReference>
<evidence type="ECO:0000259" key="1">
    <source>
        <dbReference type="Pfam" id="PF01370"/>
    </source>
</evidence>
<comment type="caution">
    <text evidence="2">The sequence shown here is derived from an EMBL/GenBank/DDBJ whole genome shotgun (WGS) entry which is preliminary data.</text>
</comment>
<accession>A0ABX2IUK5</accession>
<dbReference type="InterPro" id="IPR036291">
    <property type="entry name" value="NAD(P)-bd_dom_sf"/>
</dbReference>
<evidence type="ECO:0000313" key="3">
    <source>
        <dbReference type="Proteomes" id="UP000777935"/>
    </source>
</evidence>
<gene>
    <name evidence="2" type="ORF">HRQ87_17475</name>
</gene>
<keyword evidence="3" id="KW-1185">Reference proteome</keyword>
<dbReference type="EMBL" id="JABUFE010000014">
    <property type="protein sequence ID" value="NSX56581.1"/>
    <property type="molecule type" value="Genomic_DNA"/>
</dbReference>
<sequence>MAKKILVLGSSGKIGTFLRRVWADAEMDICWQSRKPLDDLQSIQFCPVSDPSSLSLAAQDCDVILNLAGVTSGSKDQLRLNTDLAISALNAARTAGVNRVILISSAAVYGGSDDDVSEIARRQPVGAYGLAKCQMEDTVLNQLRPDDPFIFLLRLGNVVGADSLPLINSGRVGLDQLPDGRGPLRSYIGPQTLADVIRQLIELNLDRLQSPMILNIAATPPVHMEDLLKAAQCDWHFQPAPKGAIPRLTMDTAELQKLVDIPADSAAPDVMIDQVKHLS</sequence>
<reference evidence="2 3" key="1">
    <citation type="submission" date="2020-06" db="EMBL/GenBank/DDBJ databases">
        <title>Sulfitobacter algicola sp. nov., isolated from green algae.</title>
        <authorList>
            <person name="Wang C."/>
        </authorList>
    </citation>
    <scope>NUCLEOTIDE SEQUENCE [LARGE SCALE GENOMIC DNA]</scope>
    <source>
        <strain evidence="2 3">1151</strain>
    </source>
</reference>
<dbReference type="Pfam" id="PF01370">
    <property type="entry name" value="Epimerase"/>
    <property type="match status" value="1"/>
</dbReference>
<feature type="domain" description="NAD-dependent epimerase/dehydratase" evidence="1">
    <location>
        <begin position="5"/>
        <end position="162"/>
    </location>
</feature>
<dbReference type="InterPro" id="IPR001509">
    <property type="entry name" value="Epimerase_deHydtase"/>
</dbReference>
<protein>
    <submittedName>
        <fullName evidence="2">NAD(P)-dependent oxidoreductase</fullName>
    </submittedName>
</protein>
<dbReference type="PANTHER" id="PTHR43245">
    <property type="entry name" value="BIFUNCTIONAL POLYMYXIN RESISTANCE PROTEIN ARNA"/>
    <property type="match status" value="1"/>
</dbReference>
<dbReference type="RefSeq" id="WP_174139733.1">
    <property type="nucleotide sequence ID" value="NZ_JABUFE010000014.1"/>
</dbReference>
<name>A0ABX2IUK5_9RHOB</name>
<organism evidence="2 3">
    <name type="scientific">Parasulfitobacter algicola</name>
    <dbReference type="NCBI Taxonomy" id="2614809"/>
    <lineage>
        <taxon>Bacteria</taxon>
        <taxon>Pseudomonadati</taxon>
        <taxon>Pseudomonadota</taxon>
        <taxon>Alphaproteobacteria</taxon>
        <taxon>Rhodobacterales</taxon>
        <taxon>Roseobacteraceae</taxon>
        <taxon>Parasulfitobacter</taxon>
    </lineage>
</organism>
<dbReference type="InterPro" id="IPR050177">
    <property type="entry name" value="Lipid_A_modif_metabolic_enz"/>
</dbReference>
<proteinExistence type="predicted"/>
<dbReference type="Proteomes" id="UP000777935">
    <property type="component" value="Unassembled WGS sequence"/>
</dbReference>
<dbReference type="SUPFAM" id="SSF51735">
    <property type="entry name" value="NAD(P)-binding Rossmann-fold domains"/>
    <property type="match status" value="1"/>
</dbReference>
<evidence type="ECO:0000313" key="2">
    <source>
        <dbReference type="EMBL" id="NSX56581.1"/>
    </source>
</evidence>